<organism evidence="3">
    <name type="scientific">Percolomonas cosmopolitus</name>
    <dbReference type="NCBI Taxonomy" id="63605"/>
    <lineage>
        <taxon>Eukaryota</taxon>
        <taxon>Discoba</taxon>
        <taxon>Heterolobosea</taxon>
        <taxon>Tetramitia</taxon>
        <taxon>Eutetramitia</taxon>
        <taxon>Percolomonadidae</taxon>
        <taxon>Percolomonas</taxon>
    </lineage>
</organism>
<proteinExistence type="predicted"/>
<dbReference type="AlphaFoldDB" id="A0A7S1PI20"/>
<evidence type="ECO:0000313" key="3">
    <source>
        <dbReference type="EMBL" id="CAD9083549.1"/>
    </source>
</evidence>
<dbReference type="EMBL" id="HBGD01008265">
    <property type="protein sequence ID" value="CAD9083549.1"/>
    <property type="molecule type" value="Transcribed_RNA"/>
</dbReference>
<sequence>MSLTQLKSLIIHNQKLLEASVDKNQIQRKNGRKSVRHLRDGESGMAQRAGKLRQSASERLKAEKQRKKRYEKKRMARGSESDSVSRGRHRSLLKSTRLLLDGGEMEERRVNPKMAEQHGAVASRRHTSSRRSNSSKQNRTISTLRAEIAAIHAPSGTYSELPASEAMESVDTDTEEESSDQEMNANSEFSENTSVVSPGGTPQSPARRRTTTRRASTSRGRRRRHHVVNHDDESSSLDSTSTSSTVQIHRVPHMTRERKSLTIDTSHGASKATGKRKQSPLLKEIDKKLKHLEKLRAGTASVQLPNASGVRINGDGKHVKRPWSASQATKSFQHRQHYRSHQQPMIEHLDDDDNLSPTSPFLQAQVHNLSKQFSMMQDAMETERSHWSQERLTYQRQITKLLDHIERLEVNISEIQKDHHHMFALVRKSQTQMKRIDAIDELIAESSTTTDGILEDVTHRVKTHETRIKQAESTAQVANERSKQNETHLLRNKAELDEFRSQSQDFVQRQNTFAHTQNLLKEQLRLLMLGNNMSPLSPSNAGVQPPRTFPSPTSRQRSPLRSVSPSHHHQVDPQQSRSANPIGSRNESSEKQISDHQARYNKLKSAYIRVFGDASSQNL</sequence>
<feature type="region of interest" description="Disordered" evidence="2">
    <location>
        <begin position="153"/>
        <end position="282"/>
    </location>
</feature>
<reference evidence="3" key="1">
    <citation type="submission" date="2021-01" db="EMBL/GenBank/DDBJ databases">
        <authorList>
            <person name="Corre E."/>
            <person name="Pelletier E."/>
            <person name="Niang G."/>
            <person name="Scheremetjew M."/>
            <person name="Finn R."/>
            <person name="Kale V."/>
            <person name="Holt S."/>
            <person name="Cochrane G."/>
            <person name="Meng A."/>
            <person name="Brown T."/>
            <person name="Cohen L."/>
        </authorList>
    </citation>
    <scope>NUCLEOTIDE SEQUENCE</scope>
    <source>
        <strain evidence="3">WS</strain>
    </source>
</reference>
<evidence type="ECO:0000256" key="1">
    <source>
        <dbReference type="SAM" id="Coils"/>
    </source>
</evidence>
<feature type="compositionally biased region" description="Polar residues" evidence="2">
    <location>
        <begin position="183"/>
        <end position="204"/>
    </location>
</feature>
<keyword evidence="1" id="KW-0175">Coiled coil</keyword>
<gene>
    <name evidence="3" type="ORF">PCOS0759_LOCUS6803</name>
</gene>
<feature type="compositionally biased region" description="Basic residues" evidence="2">
    <location>
        <begin position="64"/>
        <end position="76"/>
    </location>
</feature>
<feature type="compositionally biased region" description="Polar residues" evidence="2">
    <location>
        <begin position="572"/>
        <end position="586"/>
    </location>
</feature>
<feature type="region of interest" description="Disordered" evidence="2">
    <location>
        <begin position="535"/>
        <end position="597"/>
    </location>
</feature>
<feature type="compositionally biased region" description="Basic and acidic residues" evidence="2">
    <location>
        <begin position="587"/>
        <end position="597"/>
    </location>
</feature>
<feature type="coiled-coil region" evidence="1">
    <location>
        <begin position="454"/>
        <end position="481"/>
    </location>
</feature>
<feature type="region of interest" description="Disordered" evidence="2">
    <location>
        <begin position="25"/>
        <end position="140"/>
    </location>
</feature>
<evidence type="ECO:0000256" key="2">
    <source>
        <dbReference type="SAM" id="MobiDB-lite"/>
    </source>
</evidence>
<feature type="compositionally biased region" description="Low complexity" evidence="2">
    <location>
        <begin position="236"/>
        <end position="245"/>
    </location>
</feature>
<feature type="compositionally biased region" description="Polar residues" evidence="2">
    <location>
        <begin position="550"/>
        <end position="565"/>
    </location>
</feature>
<feature type="compositionally biased region" description="Acidic residues" evidence="2">
    <location>
        <begin position="168"/>
        <end position="180"/>
    </location>
</feature>
<protein>
    <submittedName>
        <fullName evidence="3">Uncharacterized protein</fullName>
    </submittedName>
</protein>
<name>A0A7S1PI20_9EUKA</name>
<accession>A0A7S1PI20</accession>